<sequence>MNHQQTQSTGDGALLRRYEYEDGWVVAADLGADAENVSVDTVGETAIVVIEGSGEPVESEFELPGTAESASVANGVVTVEGER</sequence>
<dbReference type="InterPro" id="IPR055551">
    <property type="entry name" value="DUF7127"/>
</dbReference>
<accession>A0ABD6BWQ1</accession>
<dbReference type="EMBL" id="JBHUDB010000001">
    <property type="protein sequence ID" value="MFD1569422.1"/>
    <property type="molecule type" value="Genomic_DNA"/>
</dbReference>
<keyword evidence="2" id="KW-1185">Reference proteome</keyword>
<organism evidence="1 2">
    <name type="scientific">Halorubrum laminariae</name>
    <dbReference type="NCBI Taxonomy" id="1433523"/>
    <lineage>
        <taxon>Archaea</taxon>
        <taxon>Methanobacteriati</taxon>
        <taxon>Methanobacteriota</taxon>
        <taxon>Stenosarchaea group</taxon>
        <taxon>Halobacteria</taxon>
        <taxon>Halobacteriales</taxon>
        <taxon>Haloferacaceae</taxon>
        <taxon>Halorubrum</taxon>
    </lineage>
</organism>
<dbReference type="Pfam" id="PF23444">
    <property type="entry name" value="DUF7127"/>
    <property type="match status" value="1"/>
</dbReference>
<dbReference type="Proteomes" id="UP001597185">
    <property type="component" value="Unassembled WGS sequence"/>
</dbReference>
<protein>
    <submittedName>
        <fullName evidence="1">Hsp20/alpha crystallin family protein</fullName>
    </submittedName>
</protein>
<dbReference type="RefSeq" id="WP_256417255.1">
    <property type="nucleotide sequence ID" value="NZ_JANHDL010000002.1"/>
</dbReference>
<proteinExistence type="predicted"/>
<name>A0ABD6BWQ1_9EURY</name>
<gene>
    <name evidence="1" type="ORF">ACFR9T_02260</name>
</gene>
<evidence type="ECO:0000313" key="1">
    <source>
        <dbReference type="EMBL" id="MFD1569422.1"/>
    </source>
</evidence>
<evidence type="ECO:0000313" key="2">
    <source>
        <dbReference type="Proteomes" id="UP001597185"/>
    </source>
</evidence>
<reference evidence="1 2" key="1">
    <citation type="journal article" date="2019" name="Int. J. Syst. Evol. Microbiol.">
        <title>The Global Catalogue of Microorganisms (GCM) 10K type strain sequencing project: providing services to taxonomists for standard genome sequencing and annotation.</title>
        <authorList>
            <consortium name="The Broad Institute Genomics Platform"/>
            <consortium name="The Broad Institute Genome Sequencing Center for Infectious Disease"/>
            <person name="Wu L."/>
            <person name="Ma J."/>
        </authorList>
    </citation>
    <scope>NUCLEOTIDE SEQUENCE [LARGE SCALE GENOMIC DNA]</scope>
    <source>
        <strain evidence="1 2">CGMCC 1.12689</strain>
    </source>
</reference>
<comment type="caution">
    <text evidence="1">The sequence shown here is derived from an EMBL/GenBank/DDBJ whole genome shotgun (WGS) entry which is preliminary data.</text>
</comment>
<dbReference type="AlphaFoldDB" id="A0ABD6BWQ1"/>